<dbReference type="InterPro" id="IPR003439">
    <property type="entry name" value="ABC_transporter-like_ATP-bd"/>
</dbReference>
<comment type="caution">
    <text evidence="6">The sequence shown here is derived from an EMBL/GenBank/DDBJ whole genome shotgun (WGS) entry which is preliminary data.</text>
</comment>
<keyword evidence="2" id="KW-0547">Nucleotide-binding</keyword>
<dbReference type="SMART" id="SM00382">
    <property type="entry name" value="AAA"/>
    <property type="match status" value="2"/>
</dbReference>
<feature type="domain" description="ABC transporter" evidence="5">
    <location>
        <begin position="4"/>
        <end position="274"/>
    </location>
</feature>
<evidence type="ECO:0000256" key="2">
    <source>
        <dbReference type="ARBA" id="ARBA00022741"/>
    </source>
</evidence>
<evidence type="ECO:0000256" key="1">
    <source>
        <dbReference type="ARBA" id="ARBA00022737"/>
    </source>
</evidence>
<gene>
    <name evidence="6" type="ORF">BAVI_22023</name>
</gene>
<dbReference type="PANTHER" id="PTHR42855:SF2">
    <property type="entry name" value="DRUG RESISTANCE ABC TRANSPORTER,ATP-BINDING PROTEIN"/>
    <property type="match status" value="1"/>
</dbReference>
<dbReference type="Proteomes" id="UP000018877">
    <property type="component" value="Unassembled WGS sequence"/>
</dbReference>
<dbReference type="RefSeq" id="WP_024030569.1">
    <property type="nucleotide sequence ID" value="NZ_ALAN01000130.1"/>
</dbReference>
<reference evidence="6 7" key="1">
    <citation type="journal article" date="2014" name="Environ. Microbiol.">
        <title>The nitrate-ammonifying and nosZ-carrying bacterium Bacillus vireti is a potent source and sink for nitric and nitrous oxide under high nitrate conditions.</title>
        <authorList>
            <person name="Mania D."/>
            <person name="Heylen K."/>
            <person name="van Spanning R.J."/>
            <person name="Frostegard A."/>
        </authorList>
    </citation>
    <scope>NUCLEOTIDE SEQUENCE [LARGE SCALE GENOMIC DNA]</scope>
    <source>
        <strain evidence="6 7">LMG 21834</strain>
    </source>
</reference>
<keyword evidence="1" id="KW-0677">Repeat</keyword>
<name>A0AB94IHN1_9BACI</name>
<evidence type="ECO:0000256" key="3">
    <source>
        <dbReference type="ARBA" id="ARBA00022840"/>
    </source>
</evidence>
<dbReference type="EMBL" id="ALAN01000130">
    <property type="protein sequence ID" value="ETI66551.1"/>
    <property type="molecule type" value="Genomic_DNA"/>
</dbReference>
<dbReference type="GO" id="GO:0003676">
    <property type="term" value="F:nucleic acid binding"/>
    <property type="evidence" value="ECO:0007669"/>
    <property type="project" value="UniProtKB-ARBA"/>
</dbReference>
<dbReference type="AlphaFoldDB" id="A0AB94IHN1"/>
<evidence type="ECO:0000313" key="7">
    <source>
        <dbReference type="Proteomes" id="UP000018877"/>
    </source>
</evidence>
<dbReference type="InterPro" id="IPR003593">
    <property type="entry name" value="AAA+_ATPase"/>
</dbReference>
<evidence type="ECO:0000313" key="6">
    <source>
        <dbReference type="EMBL" id="ETI66551.1"/>
    </source>
</evidence>
<dbReference type="InterPro" id="IPR051309">
    <property type="entry name" value="ABCF_ATPase"/>
</dbReference>
<dbReference type="CDD" id="cd03221">
    <property type="entry name" value="ABCF_EF-3"/>
    <property type="match status" value="2"/>
</dbReference>
<dbReference type="InterPro" id="IPR032781">
    <property type="entry name" value="ABC_tran_Xtn"/>
</dbReference>
<dbReference type="NCBIfam" id="NF000355">
    <property type="entry name" value="ribo_prot_ABC_F"/>
    <property type="match status" value="1"/>
</dbReference>
<accession>A0AB94IHN1</accession>
<sequence>MLEIKLYGVKKFMEATLVVKNITFEAYEGEKLGIVGANGSGKSTILKLIAGIEPMNYYPGYPQTSSPGYDEGLINLPRGATKAYLEQSPVYPEGLKVIDVLNLAFEEIDDIEIQMRDLEEQMKILQDTVLEKALKKYSDLVQLFEVKGGYDREEKLSKVCTGLQFEESFLNKDFDLLSGGEKTTVVLGKLLIHNPDILLLDEPTNHLDMDSVEWLEGYLKTYKGIVIIVSHDRYFLDNVVTKIVEIEDMESISYKGNYSSFISQKEENIRIQYEHFREQQKKINTLENTVKSLRDWAMRADNNKFFRRAASIQKRLDKLERIDKPVFERRNMKLDFKAAERSGNETIKAIGLSKSYGDKVILKNADVMIRFGERVGLIGPNGSGKTTFLRVLIGEEQSDNGVVELGANVKAAYLPQKISFNNEKLTVLEAFREDISILEGKAREYLSKFMFYKSSVFKKVKHLSGGERIRLKLAMLLYQDINLLILDEPTNHLDIDSIETLEEALEDFKGTIFFISHDRYFINQIGERVIAIEEGSFKSYPGNYDYYKSVKEELSQQVSKEQKK</sequence>
<keyword evidence="3" id="KW-0067">ATP-binding</keyword>
<dbReference type="FunFam" id="3.40.50.300:FF:000011">
    <property type="entry name" value="Putative ABC transporter ATP-binding component"/>
    <property type="match status" value="1"/>
</dbReference>
<keyword evidence="7" id="KW-1185">Reference proteome</keyword>
<dbReference type="Gene3D" id="3.40.50.300">
    <property type="entry name" value="P-loop containing nucleotide triphosphate hydrolases"/>
    <property type="match status" value="2"/>
</dbReference>
<dbReference type="GO" id="GO:0016887">
    <property type="term" value="F:ATP hydrolysis activity"/>
    <property type="evidence" value="ECO:0007669"/>
    <property type="project" value="InterPro"/>
</dbReference>
<dbReference type="GO" id="GO:0005524">
    <property type="term" value="F:ATP binding"/>
    <property type="evidence" value="ECO:0007669"/>
    <property type="project" value="UniProtKB-KW"/>
</dbReference>
<dbReference type="PANTHER" id="PTHR42855">
    <property type="entry name" value="ABC TRANSPORTER ATP-BINDING SUBUNIT"/>
    <property type="match status" value="1"/>
</dbReference>
<dbReference type="SUPFAM" id="SSF52540">
    <property type="entry name" value="P-loop containing nucleoside triphosphate hydrolases"/>
    <property type="match status" value="2"/>
</dbReference>
<dbReference type="Pfam" id="PF00005">
    <property type="entry name" value="ABC_tran"/>
    <property type="match status" value="2"/>
</dbReference>
<proteinExistence type="predicted"/>
<dbReference type="Pfam" id="PF12848">
    <property type="entry name" value="ABC_tran_Xtn"/>
    <property type="match status" value="1"/>
</dbReference>
<protein>
    <submittedName>
        <fullName evidence="6">ABC transporter</fullName>
    </submittedName>
</protein>
<evidence type="ECO:0000256" key="4">
    <source>
        <dbReference type="SAM" id="Coils"/>
    </source>
</evidence>
<feature type="coiled-coil region" evidence="4">
    <location>
        <begin position="101"/>
        <end position="135"/>
    </location>
</feature>
<dbReference type="FunFam" id="3.40.50.300:FF:000309">
    <property type="entry name" value="ABC transporter ATP-binding protein"/>
    <property type="match status" value="1"/>
</dbReference>
<dbReference type="InterPro" id="IPR027417">
    <property type="entry name" value="P-loop_NTPase"/>
</dbReference>
<organism evidence="6 7">
    <name type="scientific">Neobacillus vireti LMG 21834</name>
    <dbReference type="NCBI Taxonomy" id="1131730"/>
    <lineage>
        <taxon>Bacteria</taxon>
        <taxon>Bacillati</taxon>
        <taxon>Bacillota</taxon>
        <taxon>Bacilli</taxon>
        <taxon>Bacillales</taxon>
        <taxon>Bacillaceae</taxon>
        <taxon>Neobacillus</taxon>
    </lineage>
</organism>
<keyword evidence="4" id="KW-0175">Coiled coil</keyword>
<evidence type="ECO:0000259" key="5">
    <source>
        <dbReference type="PROSITE" id="PS50893"/>
    </source>
</evidence>
<feature type="domain" description="ABC transporter" evidence="5">
    <location>
        <begin position="347"/>
        <end position="559"/>
    </location>
</feature>
<dbReference type="PROSITE" id="PS50893">
    <property type="entry name" value="ABC_TRANSPORTER_2"/>
    <property type="match status" value="2"/>
</dbReference>